<evidence type="ECO:0000313" key="9">
    <source>
        <dbReference type="Proteomes" id="UP000596311"/>
    </source>
</evidence>
<dbReference type="PROSITE" id="PS00211">
    <property type="entry name" value="ABC_TRANSPORTER_1"/>
    <property type="match status" value="1"/>
</dbReference>
<feature type="domain" description="ABC transporter" evidence="6">
    <location>
        <begin position="324"/>
        <end position="583"/>
    </location>
</feature>
<gene>
    <name evidence="8" type="ORF">G9U55_28605</name>
</gene>
<dbReference type="Pfam" id="PF00664">
    <property type="entry name" value="ABC_membrane"/>
    <property type="match status" value="1"/>
</dbReference>
<dbReference type="PROSITE" id="PS50929">
    <property type="entry name" value="ABC_TM1F"/>
    <property type="match status" value="1"/>
</dbReference>
<evidence type="ECO:0000313" key="8">
    <source>
        <dbReference type="EMBL" id="QRF05731.1"/>
    </source>
</evidence>
<keyword evidence="9" id="KW-1185">Reference proteome</keyword>
<dbReference type="Proteomes" id="UP000596311">
    <property type="component" value="Chromosome"/>
</dbReference>
<dbReference type="EMBL" id="CP049945">
    <property type="protein sequence ID" value="QRF05731.1"/>
    <property type="molecule type" value="Genomic_DNA"/>
</dbReference>
<dbReference type="PANTHER" id="PTHR43394">
    <property type="entry name" value="ATP-DEPENDENT PERMEASE MDL1, MITOCHONDRIAL"/>
    <property type="match status" value="1"/>
</dbReference>
<sequence length="602" mass="63256">MQIRDLPFTDPGEPDTRSGPHFLLWLGRMQLGGQLKSLGWGLLHFLSIAALPYGVGIAVEAVVAGESGGLAVAGGVLAVFGIGVAAGDLMLHRTSVTNWITAAARVQQLLARRTTVLGAALTRRVAAGEVVAVSTGDVEKIGWFVEALSRFTAAAVTVLAVCAALFVYQPALGGVVAVGVPVLALAVLPLLPPATRRADHQREKAGRATELASDTVAGLRVLRGIGGEQLFLGRYRDASQEVRHAAVRSARMWALISAVQVLLPGLLLVGVVWYGVHLAQLGRITVGELVTVYSAVMLLAYPLRHFEEIAMAYSFSRPSAQRAARVLGLRREDAGADEVVAEAEGVMRRGDLYDPATGLLAPEGVFTAVVCGDPDLAGRLAERLGGHAPRDEGDAPVPSALLGGAALDELPLAAVRAAVLVQDKDPVLLSGTLAELLDVPASGRVSGEEALTTAYCGDVLEALAQASAEPDGDPTRTRITERGRSLSGGQRQRLALARSLVADPPVLVLDEPTSAVDAHTESKIAGRLRTARAGRTTVVLTSSPLLLDGAERVVLIDGETAVAVGTHQELLHGDARYRAVVTRETEAEQEAREERDEIEEKA</sequence>
<feature type="transmembrane region" description="Helical" evidence="5">
    <location>
        <begin position="70"/>
        <end position="91"/>
    </location>
</feature>
<evidence type="ECO:0000256" key="2">
    <source>
        <dbReference type="ARBA" id="ARBA00022692"/>
    </source>
</evidence>
<dbReference type="InterPro" id="IPR039421">
    <property type="entry name" value="Type_1_exporter"/>
</dbReference>
<dbReference type="RefSeq" id="WP_203216276.1">
    <property type="nucleotide sequence ID" value="NZ_CP049945.1"/>
</dbReference>
<proteinExistence type="predicted"/>
<protein>
    <submittedName>
        <fullName evidence="8">ABC transporter ATP-binding protein</fullName>
    </submittedName>
</protein>
<name>A0ABX7EPF6_9ACTN</name>
<dbReference type="InterPro" id="IPR017871">
    <property type="entry name" value="ABC_transporter-like_CS"/>
</dbReference>
<keyword evidence="2 5" id="KW-0812">Transmembrane</keyword>
<dbReference type="Pfam" id="PF00005">
    <property type="entry name" value="ABC_tran"/>
    <property type="match status" value="1"/>
</dbReference>
<feature type="domain" description="ABC transmembrane type-1" evidence="7">
    <location>
        <begin position="37"/>
        <end position="306"/>
    </location>
</feature>
<keyword evidence="8" id="KW-0547">Nucleotide-binding</keyword>
<reference evidence="8 9" key="1">
    <citation type="submission" date="2020-03" db="EMBL/GenBank/DDBJ databases">
        <title>Genome mining and metabolic profiling illuminate the polycyclic tetramate macrolactams from Streptomyces koyangensis SCSIO 5802.</title>
        <authorList>
            <person name="Ding W."/>
        </authorList>
    </citation>
    <scope>NUCLEOTIDE SEQUENCE [LARGE SCALE GENOMIC DNA]</scope>
    <source>
        <strain evidence="8 9">SCSIO 5802</strain>
    </source>
</reference>
<dbReference type="InterPro" id="IPR003439">
    <property type="entry name" value="ABC_transporter-like_ATP-bd"/>
</dbReference>
<feature type="transmembrane region" description="Helical" evidence="5">
    <location>
        <begin position="253"/>
        <end position="275"/>
    </location>
</feature>
<keyword evidence="4 5" id="KW-0472">Membrane</keyword>
<dbReference type="Gene3D" id="1.20.1560.10">
    <property type="entry name" value="ABC transporter type 1, transmembrane domain"/>
    <property type="match status" value="1"/>
</dbReference>
<comment type="subcellular location">
    <subcellularLocation>
        <location evidence="1">Cell membrane</location>
        <topology evidence="1">Multi-pass membrane protein</topology>
    </subcellularLocation>
</comment>
<evidence type="ECO:0000256" key="3">
    <source>
        <dbReference type="ARBA" id="ARBA00022989"/>
    </source>
</evidence>
<evidence type="ECO:0000259" key="6">
    <source>
        <dbReference type="PROSITE" id="PS50893"/>
    </source>
</evidence>
<dbReference type="PANTHER" id="PTHR43394:SF1">
    <property type="entry name" value="ATP-BINDING CASSETTE SUB-FAMILY B MEMBER 10, MITOCHONDRIAL"/>
    <property type="match status" value="1"/>
</dbReference>
<dbReference type="InterPro" id="IPR011527">
    <property type="entry name" value="ABC1_TM_dom"/>
</dbReference>
<dbReference type="PROSITE" id="PS50893">
    <property type="entry name" value="ABC_TRANSPORTER_2"/>
    <property type="match status" value="1"/>
</dbReference>
<keyword evidence="8" id="KW-0067">ATP-binding</keyword>
<dbReference type="SUPFAM" id="SSF90123">
    <property type="entry name" value="ABC transporter transmembrane region"/>
    <property type="match status" value="1"/>
</dbReference>
<evidence type="ECO:0000259" key="7">
    <source>
        <dbReference type="PROSITE" id="PS50929"/>
    </source>
</evidence>
<feature type="transmembrane region" description="Helical" evidence="5">
    <location>
        <begin position="147"/>
        <end position="168"/>
    </location>
</feature>
<dbReference type="Gene3D" id="3.40.50.300">
    <property type="entry name" value="P-loop containing nucleotide triphosphate hydrolases"/>
    <property type="match status" value="1"/>
</dbReference>
<evidence type="ECO:0000256" key="1">
    <source>
        <dbReference type="ARBA" id="ARBA00004651"/>
    </source>
</evidence>
<evidence type="ECO:0000256" key="4">
    <source>
        <dbReference type="ARBA" id="ARBA00023136"/>
    </source>
</evidence>
<accession>A0ABX7EPF6</accession>
<keyword evidence="3 5" id="KW-1133">Transmembrane helix</keyword>
<evidence type="ECO:0000256" key="5">
    <source>
        <dbReference type="SAM" id="Phobius"/>
    </source>
</evidence>
<dbReference type="SUPFAM" id="SSF52540">
    <property type="entry name" value="P-loop containing nucleoside triphosphate hydrolases"/>
    <property type="match status" value="1"/>
</dbReference>
<feature type="transmembrane region" description="Helical" evidence="5">
    <location>
        <begin position="38"/>
        <end position="64"/>
    </location>
</feature>
<dbReference type="InterPro" id="IPR027417">
    <property type="entry name" value="P-loop_NTPase"/>
</dbReference>
<dbReference type="InterPro" id="IPR036640">
    <property type="entry name" value="ABC1_TM_sf"/>
</dbReference>
<organism evidence="8 9">
    <name type="scientific">Streptomyces koyangensis</name>
    <dbReference type="NCBI Taxonomy" id="188770"/>
    <lineage>
        <taxon>Bacteria</taxon>
        <taxon>Bacillati</taxon>
        <taxon>Actinomycetota</taxon>
        <taxon>Actinomycetes</taxon>
        <taxon>Kitasatosporales</taxon>
        <taxon>Streptomycetaceae</taxon>
        <taxon>Streptomyces</taxon>
        <taxon>Streptomyces aurantiacus group</taxon>
    </lineage>
</organism>
<dbReference type="GO" id="GO:0005524">
    <property type="term" value="F:ATP binding"/>
    <property type="evidence" value="ECO:0007669"/>
    <property type="project" value="UniProtKB-KW"/>
</dbReference>
<feature type="transmembrane region" description="Helical" evidence="5">
    <location>
        <begin position="174"/>
        <end position="194"/>
    </location>
</feature>